<protein>
    <recommendedName>
        <fullName evidence="2">Nucleotide modification associated domain-containing protein</fullName>
    </recommendedName>
</protein>
<comment type="caution">
    <text evidence="1">The sequence shown here is derived from an EMBL/GenBank/DDBJ whole genome shotgun (WGS) entry which is preliminary data.</text>
</comment>
<proteinExistence type="predicted"/>
<organism evidence="1">
    <name type="scientific">marine sediment metagenome</name>
    <dbReference type="NCBI Taxonomy" id="412755"/>
    <lineage>
        <taxon>unclassified sequences</taxon>
        <taxon>metagenomes</taxon>
        <taxon>ecological metagenomes</taxon>
    </lineage>
</organism>
<evidence type="ECO:0008006" key="2">
    <source>
        <dbReference type="Google" id="ProtNLM"/>
    </source>
</evidence>
<evidence type="ECO:0000313" key="1">
    <source>
        <dbReference type="EMBL" id="KKL49916.1"/>
    </source>
</evidence>
<gene>
    <name evidence="1" type="ORF">LCGC14_2310740</name>
</gene>
<dbReference type="AlphaFoldDB" id="A0A0F9D886"/>
<name>A0A0F9D886_9ZZZZ</name>
<sequence length="173" mass="19187">MIKEQCVKTWVQKSRLMLKRGRKGWHCKSYLDGIDGDPNERYPSGGRNSTRSPQSMAYIRQIQPGDLILLFQVDDDAIHAISQADSCGMEADRGSRQFNLFYLKPAATALRFNKPLTLDELRATGCDPECFGPGTRGRIFPVGTEGLVGIAQAVAKANPDQASELAAWLRERS</sequence>
<accession>A0A0F9D886</accession>
<reference evidence="1" key="1">
    <citation type="journal article" date="2015" name="Nature">
        <title>Complex archaea that bridge the gap between prokaryotes and eukaryotes.</title>
        <authorList>
            <person name="Spang A."/>
            <person name="Saw J.H."/>
            <person name="Jorgensen S.L."/>
            <person name="Zaremba-Niedzwiedzka K."/>
            <person name="Martijn J."/>
            <person name="Lind A.E."/>
            <person name="van Eijk R."/>
            <person name="Schleper C."/>
            <person name="Guy L."/>
            <person name="Ettema T.J."/>
        </authorList>
    </citation>
    <scope>NUCLEOTIDE SEQUENCE</scope>
</reference>
<dbReference type="EMBL" id="LAZR01032785">
    <property type="protein sequence ID" value="KKL49916.1"/>
    <property type="molecule type" value="Genomic_DNA"/>
</dbReference>